<organism evidence="2">
    <name type="scientific">Candidatus Kentrum sp. DK</name>
    <dbReference type="NCBI Taxonomy" id="2126562"/>
    <lineage>
        <taxon>Bacteria</taxon>
        <taxon>Pseudomonadati</taxon>
        <taxon>Pseudomonadota</taxon>
        <taxon>Gammaproteobacteria</taxon>
        <taxon>Candidatus Kentrum</taxon>
    </lineage>
</organism>
<reference evidence="2" key="1">
    <citation type="submission" date="2019-02" db="EMBL/GenBank/DDBJ databases">
        <authorList>
            <person name="Gruber-Vodicka R. H."/>
            <person name="Seah K. B. B."/>
        </authorList>
    </citation>
    <scope>NUCLEOTIDE SEQUENCE</scope>
    <source>
        <strain evidence="2">BECK_DK161</strain>
    </source>
</reference>
<feature type="region of interest" description="Disordered" evidence="1">
    <location>
        <begin position="143"/>
        <end position="164"/>
    </location>
</feature>
<dbReference type="SUPFAM" id="SSF56300">
    <property type="entry name" value="Metallo-dependent phosphatases"/>
    <property type="match status" value="1"/>
</dbReference>
<protein>
    <recommendedName>
        <fullName evidence="3">Calcineurin-like phosphoesterase</fullName>
    </recommendedName>
</protein>
<dbReference type="Gene3D" id="3.60.21.10">
    <property type="match status" value="1"/>
</dbReference>
<dbReference type="EMBL" id="CAADEY010000089">
    <property type="protein sequence ID" value="VFJ61479.1"/>
    <property type="molecule type" value="Genomic_DNA"/>
</dbReference>
<accession>A0A450T4B2</accession>
<dbReference type="AlphaFoldDB" id="A0A450T4B2"/>
<gene>
    <name evidence="2" type="ORF">BECKDK2373C_GA0170839_108914</name>
</gene>
<dbReference type="InterPro" id="IPR029052">
    <property type="entry name" value="Metallo-depent_PP-like"/>
</dbReference>
<evidence type="ECO:0008006" key="3">
    <source>
        <dbReference type="Google" id="ProtNLM"/>
    </source>
</evidence>
<evidence type="ECO:0000313" key="2">
    <source>
        <dbReference type="EMBL" id="VFJ61479.1"/>
    </source>
</evidence>
<sequence>MEALSRALDRLQDGEEGYISASRQIRSGMGSGSGTGSSGIPASPTHKYDGWLKIAVFHHPVTGRQQMNDEFMQLLAVHGFQICLHGHVHEAMESFHQHDDQRGINIIGAGTFGAPTTEQVTGIPLQYNLLTFDPATGKMTVNTRKREKPDGAWSADARWGDRNDPKPWYRFRAPGYRARS</sequence>
<proteinExistence type="predicted"/>
<name>A0A450T4B2_9GAMM</name>
<evidence type="ECO:0000256" key="1">
    <source>
        <dbReference type="SAM" id="MobiDB-lite"/>
    </source>
</evidence>